<evidence type="ECO:0000259" key="1">
    <source>
        <dbReference type="Pfam" id="PF01636"/>
    </source>
</evidence>
<evidence type="ECO:0000313" key="3">
    <source>
        <dbReference type="Proteomes" id="UP000281343"/>
    </source>
</evidence>
<proteinExistence type="predicted"/>
<name>A0A3L9YC59_9RHOB</name>
<sequence>MDVISLTPDRPRTEKWAISTELVPLHGGHRNAVFASASLSQNVVFKSTRRSSASVEWLSEIHEQARHAGFVVPRLLKSTGGNLIEDGWTCQEFIEGVQIDPSDLPCLGPSMRSFHKAASHFPQRPQFQSSKGLLSVSAGGDVDLNKMPGELVRKCRDAWRAVASRDESVIHGDLNAGNILVTPEHRFALIDWDECRRDLILFDCGHIEKDDGAARQARIAWEVACSWIVEPEYAKALAERL</sequence>
<dbReference type="EMBL" id="RCNT01000001">
    <property type="protein sequence ID" value="RMA43773.1"/>
    <property type="molecule type" value="Genomic_DNA"/>
</dbReference>
<dbReference type="AlphaFoldDB" id="A0A3L9YC59"/>
<evidence type="ECO:0000313" key="2">
    <source>
        <dbReference type="EMBL" id="RMA43773.1"/>
    </source>
</evidence>
<dbReference type="OrthoDB" id="7326703at2"/>
<dbReference type="InterPro" id="IPR011009">
    <property type="entry name" value="Kinase-like_dom_sf"/>
</dbReference>
<organism evidence="2 3">
    <name type="scientific">Rhodophyticola porphyridii</name>
    <dbReference type="NCBI Taxonomy" id="1852017"/>
    <lineage>
        <taxon>Bacteria</taxon>
        <taxon>Pseudomonadati</taxon>
        <taxon>Pseudomonadota</taxon>
        <taxon>Alphaproteobacteria</taxon>
        <taxon>Rhodobacterales</taxon>
        <taxon>Roseobacteraceae</taxon>
        <taxon>Rhodophyticola</taxon>
    </lineage>
</organism>
<reference evidence="2 3" key="1">
    <citation type="submission" date="2018-10" db="EMBL/GenBank/DDBJ databases">
        <authorList>
            <person name="Jung H.S."/>
            <person name="Jeon C.O."/>
        </authorList>
    </citation>
    <scope>NUCLEOTIDE SEQUENCE [LARGE SCALE GENOMIC DNA]</scope>
    <source>
        <strain evidence="2 3">MA-7-27</strain>
    </source>
</reference>
<feature type="domain" description="Aminoglycoside phosphotransferase" evidence="1">
    <location>
        <begin position="22"/>
        <end position="206"/>
    </location>
</feature>
<dbReference type="InterPro" id="IPR002575">
    <property type="entry name" value="Aminoglycoside_PTrfase"/>
</dbReference>
<dbReference type="Proteomes" id="UP000281343">
    <property type="component" value="Unassembled WGS sequence"/>
</dbReference>
<gene>
    <name evidence="2" type="ORF">D9R08_02285</name>
</gene>
<dbReference type="RefSeq" id="WP_121896364.1">
    <property type="nucleotide sequence ID" value="NZ_RCNT01000001.1"/>
</dbReference>
<keyword evidence="3" id="KW-1185">Reference proteome</keyword>
<dbReference type="Pfam" id="PF01636">
    <property type="entry name" value="APH"/>
    <property type="match status" value="1"/>
</dbReference>
<dbReference type="SUPFAM" id="SSF56112">
    <property type="entry name" value="Protein kinase-like (PK-like)"/>
    <property type="match status" value="1"/>
</dbReference>
<comment type="caution">
    <text evidence="2">The sequence shown here is derived from an EMBL/GenBank/DDBJ whole genome shotgun (WGS) entry which is preliminary data.</text>
</comment>
<accession>A0A3L9YC59</accession>
<protein>
    <recommendedName>
        <fullName evidence="1">Aminoglycoside phosphotransferase domain-containing protein</fullName>
    </recommendedName>
</protein>
<dbReference type="Gene3D" id="3.90.1200.10">
    <property type="match status" value="1"/>
</dbReference>